<dbReference type="InParanoid" id="A0A0C3HPR6"/>
<reference evidence="2 3" key="1">
    <citation type="submission" date="2014-04" db="EMBL/GenBank/DDBJ databases">
        <authorList>
            <consortium name="DOE Joint Genome Institute"/>
            <person name="Kuo A."/>
            <person name="Martino E."/>
            <person name="Perotto S."/>
            <person name="Kohler A."/>
            <person name="Nagy L.G."/>
            <person name="Floudas D."/>
            <person name="Copeland A."/>
            <person name="Barry K.W."/>
            <person name="Cichocki N."/>
            <person name="Veneault-Fourrey C."/>
            <person name="LaButti K."/>
            <person name="Lindquist E.A."/>
            <person name="Lipzen A."/>
            <person name="Lundell T."/>
            <person name="Morin E."/>
            <person name="Murat C."/>
            <person name="Sun H."/>
            <person name="Tunlid A."/>
            <person name="Henrissat B."/>
            <person name="Grigoriev I.V."/>
            <person name="Hibbett D.S."/>
            <person name="Martin F."/>
            <person name="Nordberg H.P."/>
            <person name="Cantor M.N."/>
            <person name="Hua S.X."/>
        </authorList>
    </citation>
    <scope>NUCLEOTIDE SEQUENCE [LARGE SCALE GENOMIC DNA]</scope>
    <source>
        <strain evidence="2 3">Zn</strain>
    </source>
</reference>
<dbReference type="AlphaFoldDB" id="A0A0C3HPR6"/>
<gene>
    <name evidence="2" type="ORF">OIDMADRAFT_50836</name>
</gene>
<protein>
    <submittedName>
        <fullName evidence="2">Uncharacterized protein</fullName>
    </submittedName>
</protein>
<evidence type="ECO:0000256" key="1">
    <source>
        <dbReference type="SAM" id="MobiDB-lite"/>
    </source>
</evidence>
<name>A0A0C3HPR6_OIDMZ</name>
<feature type="region of interest" description="Disordered" evidence="1">
    <location>
        <begin position="72"/>
        <end position="96"/>
    </location>
</feature>
<proteinExistence type="predicted"/>
<dbReference type="HOGENOM" id="CLU_1825842_0_0_1"/>
<evidence type="ECO:0000313" key="2">
    <source>
        <dbReference type="EMBL" id="KIN05010.1"/>
    </source>
</evidence>
<reference evidence="3" key="2">
    <citation type="submission" date="2015-01" db="EMBL/GenBank/DDBJ databases">
        <title>Evolutionary Origins and Diversification of the Mycorrhizal Mutualists.</title>
        <authorList>
            <consortium name="DOE Joint Genome Institute"/>
            <consortium name="Mycorrhizal Genomics Consortium"/>
            <person name="Kohler A."/>
            <person name="Kuo A."/>
            <person name="Nagy L.G."/>
            <person name="Floudas D."/>
            <person name="Copeland A."/>
            <person name="Barry K.W."/>
            <person name="Cichocki N."/>
            <person name="Veneault-Fourrey C."/>
            <person name="LaButti K."/>
            <person name="Lindquist E.A."/>
            <person name="Lipzen A."/>
            <person name="Lundell T."/>
            <person name="Morin E."/>
            <person name="Murat C."/>
            <person name="Riley R."/>
            <person name="Ohm R."/>
            <person name="Sun H."/>
            <person name="Tunlid A."/>
            <person name="Henrissat B."/>
            <person name="Grigoriev I.V."/>
            <person name="Hibbett D.S."/>
            <person name="Martin F."/>
        </authorList>
    </citation>
    <scope>NUCLEOTIDE SEQUENCE [LARGE SCALE GENOMIC DNA]</scope>
    <source>
        <strain evidence="3">Zn</strain>
    </source>
</reference>
<sequence>MYAHHHDRNSNPEAAEQDLWELCMSQDEQGDSWGKPKTVCAQLSLAARKFFEHILTAIPTAITRATIAKPPTRHSLSSSWERGVGRRGDDDEDTSKAVFRLDSRQEGVLSYSRRPVTLALPLTRARDVWCISQLCYSRRSL</sequence>
<organism evidence="2 3">
    <name type="scientific">Oidiodendron maius (strain Zn)</name>
    <dbReference type="NCBI Taxonomy" id="913774"/>
    <lineage>
        <taxon>Eukaryota</taxon>
        <taxon>Fungi</taxon>
        <taxon>Dikarya</taxon>
        <taxon>Ascomycota</taxon>
        <taxon>Pezizomycotina</taxon>
        <taxon>Leotiomycetes</taxon>
        <taxon>Leotiomycetes incertae sedis</taxon>
        <taxon>Myxotrichaceae</taxon>
        <taxon>Oidiodendron</taxon>
    </lineage>
</organism>
<keyword evidence="3" id="KW-1185">Reference proteome</keyword>
<dbReference type="EMBL" id="KN832872">
    <property type="protein sequence ID" value="KIN05010.1"/>
    <property type="molecule type" value="Genomic_DNA"/>
</dbReference>
<evidence type="ECO:0000313" key="3">
    <source>
        <dbReference type="Proteomes" id="UP000054321"/>
    </source>
</evidence>
<dbReference type="Proteomes" id="UP000054321">
    <property type="component" value="Unassembled WGS sequence"/>
</dbReference>
<accession>A0A0C3HPR6</accession>